<accession>A0ABX1MA03</accession>
<sequence length="109" mass="12947">MTEQFFCSYLGSEVELTQEREKHILQRHPDLPTAYLELIADTLNQPDEVRRDVRFENTLLFSRWFATLRKGKYAVVAVVTDTFPQERHWIVTAYISRKITQGEIIWTRS</sequence>
<keyword evidence="2" id="KW-1185">Reference proteome</keyword>
<evidence type="ECO:0008006" key="3">
    <source>
        <dbReference type="Google" id="ProtNLM"/>
    </source>
</evidence>
<dbReference type="Proteomes" id="UP000762253">
    <property type="component" value="Unassembled WGS sequence"/>
</dbReference>
<reference evidence="1 2" key="1">
    <citation type="submission" date="2018-06" db="EMBL/GenBank/DDBJ databases">
        <title>Comparative genomics of Brasilonema spp. strains.</title>
        <authorList>
            <person name="Alvarenga D.O."/>
            <person name="Fiore M.F."/>
            <person name="Varani A.M."/>
        </authorList>
    </citation>
    <scope>NUCLEOTIDE SEQUENCE [LARGE SCALE GENOMIC DNA]</scope>
    <source>
        <strain evidence="1 2">UFV-OR1</strain>
    </source>
</reference>
<dbReference type="EMBL" id="QMEC01000102">
    <property type="protein sequence ID" value="NMF65419.1"/>
    <property type="molecule type" value="Genomic_DNA"/>
</dbReference>
<organism evidence="1 2">
    <name type="scientific">Brasilonema octagenarum UFV-OR1</name>
    <dbReference type="NCBI Taxonomy" id="417115"/>
    <lineage>
        <taxon>Bacteria</taxon>
        <taxon>Bacillati</taxon>
        <taxon>Cyanobacteriota</taxon>
        <taxon>Cyanophyceae</taxon>
        <taxon>Nostocales</taxon>
        <taxon>Scytonemataceae</taxon>
        <taxon>Brasilonema</taxon>
        <taxon>Octagenarum group</taxon>
    </lineage>
</organism>
<gene>
    <name evidence="1" type="ORF">DP115_22745</name>
</gene>
<protein>
    <recommendedName>
        <fullName evidence="3">Phage-Barnase-EndoU-ColicinE5/D-RelE like nuclease 2 domain-containing protein</fullName>
    </recommendedName>
</protein>
<proteinExistence type="predicted"/>
<name>A0ABX1MA03_9CYAN</name>
<evidence type="ECO:0000313" key="1">
    <source>
        <dbReference type="EMBL" id="NMF65419.1"/>
    </source>
</evidence>
<dbReference type="RefSeq" id="WP_169266989.1">
    <property type="nucleotide sequence ID" value="NZ_QMEC01000102.1"/>
</dbReference>
<comment type="caution">
    <text evidence="1">The sequence shown here is derived from an EMBL/GenBank/DDBJ whole genome shotgun (WGS) entry which is preliminary data.</text>
</comment>
<evidence type="ECO:0000313" key="2">
    <source>
        <dbReference type="Proteomes" id="UP000762253"/>
    </source>
</evidence>